<organism evidence="2 3">
    <name type="scientific">Desulfobacula phenolica</name>
    <dbReference type="NCBI Taxonomy" id="90732"/>
    <lineage>
        <taxon>Bacteria</taxon>
        <taxon>Pseudomonadati</taxon>
        <taxon>Thermodesulfobacteriota</taxon>
        <taxon>Desulfobacteria</taxon>
        <taxon>Desulfobacterales</taxon>
        <taxon>Desulfobacteraceae</taxon>
        <taxon>Desulfobacula</taxon>
    </lineage>
</organism>
<sequence length="252" mass="27803">MTQIISIANQKGGVGKTTTSVNLSAALAKIGKKILLVDCDSQANATTGMGIDKLSLEHSLYQGLIGEADINNIICPTMMPKLMMIPSDIDLIGFEIEMVSADDRVKKLKMLLEQVKEKFDYIIIDCPPALSLLTLNAFTASDAVLIPLQSEFYALEGLGQLLDTIKRVKSSFNPGLKIKGILLTMYDKRTNLAQQVVEDAKKYFKDMVFKTKIPRNVKLGEAPSYGLPAILYDKQSQGSKSYVAFAREFLKR</sequence>
<dbReference type="SUPFAM" id="SSF52540">
    <property type="entry name" value="P-loop containing nucleoside triphosphate hydrolases"/>
    <property type="match status" value="1"/>
</dbReference>
<dbReference type="RefSeq" id="WP_092230374.1">
    <property type="nucleotide sequence ID" value="NZ_FNLL01000002.1"/>
</dbReference>
<reference evidence="3" key="1">
    <citation type="submission" date="2016-10" db="EMBL/GenBank/DDBJ databases">
        <authorList>
            <person name="Varghese N."/>
            <person name="Submissions S."/>
        </authorList>
    </citation>
    <scope>NUCLEOTIDE SEQUENCE [LARGE SCALE GENOMIC DNA]</scope>
    <source>
        <strain evidence="3">DSM 3384</strain>
    </source>
</reference>
<name>A0A1H2DTI7_9BACT</name>
<dbReference type="Proteomes" id="UP000199608">
    <property type="component" value="Unassembled WGS sequence"/>
</dbReference>
<dbReference type="InterPro" id="IPR025669">
    <property type="entry name" value="AAA_dom"/>
</dbReference>
<dbReference type="PANTHER" id="PTHR13696">
    <property type="entry name" value="P-LOOP CONTAINING NUCLEOSIDE TRIPHOSPHATE HYDROLASE"/>
    <property type="match status" value="1"/>
</dbReference>
<feature type="domain" description="AAA" evidence="1">
    <location>
        <begin position="3"/>
        <end position="178"/>
    </location>
</feature>
<dbReference type="PIRSF" id="PIRSF009320">
    <property type="entry name" value="Nuc_binding_HP_1000"/>
    <property type="match status" value="1"/>
</dbReference>
<dbReference type="PRINTS" id="PR00091">
    <property type="entry name" value="NITROGNASEII"/>
</dbReference>
<dbReference type="EMBL" id="FNLL01000002">
    <property type="protein sequence ID" value="SDT86147.1"/>
    <property type="molecule type" value="Genomic_DNA"/>
</dbReference>
<protein>
    <submittedName>
        <fullName evidence="2">Chromosome segregation ATPase</fullName>
    </submittedName>
</protein>
<evidence type="ECO:0000259" key="1">
    <source>
        <dbReference type="Pfam" id="PF13614"/>
    </source>
</evidence>
<dbReference type="Gene3D" id="3.40.50.300">
    <property type="entry name" value="P-loop containing nucleotide triphosphate hydrolases"/>
    <property type="match status" value="1"/>
</dbReference>
<dbReference type="CDD" id="cd02042">
    <property type="entry name" value="ParAB_family"/>
    <property type="match status" value="1"/>
</dbReference>
<dbReference type="PANTHER" id="PTHR13696:SF52">
    <property type="entry name" value="PARA FAMILY PROTEIN CT_582"/>
    <property type="match status" value="1"/>
</dbReference>
<evidence type="ECO:0000313" key="2">
    <source>
        <dbReference type="EMBL" id="SDT86147.1"/>
    </source>
</evidence>
<gene>
    <name evidence="2" type="ORF">SAMN04487931_102162</name>
</gene>
<accession>A0A1H2DTI7</accession>
<dbReference type="Pfam" id="PF13614">
    <property type="entry name" value="AAA_31"/>
    <property type="match status" value="1"/>
</dbReference>
<proteinExistence type="predicted"/>
<dbReference type="AlphaFoldDB" id="A0A1H2DTI7"/>
<dbReference type="InterPro" id="IPR027417">
    <property type="entry name" value="P-loop_NTPase"/>
</dbReference>
<keyword evidence="3" id="KW-1185">Reference proteome</keyword>
<dbReference type="InterPro" id="IPR050678">
    <property type="entry name" value="DNA_Partitioning_ATPase"/>
</dbReference>
<dbReference type="FunFam" id="3.40.50.300:FF:000285">
    <property type="entry name" value="Sporulation initiation inhibitor Soj"/>
    <property type="match status" value="1"/>
</dbReference>
<evidence type="ECO:0000313" key="3">
    <source>
        <dbReference type="Proteomes" id="UP000199608"/>
    </source>
</evidence>